<keyword evidence="9" id="KW-1185">Reference proteome</keyword>
<evidence type="ECO:0000256" key="3">
    <source>
        <dbReference type="ARBA" id="ARBA00023004"/>
    </source>
</evidence>
<keyword evidence="2 4" id="KW-0479">Metal-binding</keyword>
<dbReference type="InterPro" id="IPR036909">
    <property type="entry name" value="Cyt_c-like_dom_sf"/>
</dbReference>
<keyword evidence="1 4" id="KW-0349">Heme</keyword>
<keyword evidence="3 4" id="KW-0408">Iron</keyword>
<feature type="transmembrane region" description="Helical" evidence="6">
    <location>
        <begin position="20"/>
        <end position="42"/>
    </location>
</feature>
<evidence type="ECO:0000259" key="7">
    <source>
        <dbReference type="PROSITE" id="PS51007"/>
    </source>
</evidence>
<evidence type="ECO:0000256" key="4">
    <source>
        <dbReference type="PROSITE-ProRule" id="PRU00433"/>
    </source>
</evidence>
<protein>
    <submittedName>
        <fullName evidence="8">C-type cytochrome</fullName>
    </submittedName>
</protein>
<dbReference type="PROSITE" id="PS51007">
    <property type="entry name" value="CYTC"/>
    <property type="match status" value="1"/>
</dbReference>
<comment type="caution">
    <text evidence="8">The sequence shown here is derived from an EMBL/GenBank/DDBJ whole genome shotgun (WGS) entry which is preliminary data.</text>
</comment>
<dbReference type="EMBL" id="JBHUIT010000034">
    <property type="protein sequence ID" value="MFD2258008.1"/>
    <property type="molecule type" value="Genomic_DNA"/>
</dbReference>
<dbReference type="SUPFAM" id="SSF46626">
    <property type="entry name" value="Cytochrome c"/>
    <property type="match status" value="1"/>
</dbReference>
<proteinExistence type="predicted"/>
<name>A0ABW5DAB5_9BACT</name>
<dbReference type="Proteomes" id="UP001597375">
    <property type="component" value="Unassembled WGS sequence"/>
</dbReference>
<dbReference type="RefSeq" id="WP_386821451.1">
    <property type="nucleotide sequence ID" value="NZ_JBHUIT010000034.1"/>
</dbReference>
<dbReference type="InterPro" id="IPR051459">
    <property type="entry name" value="Cytochrome_c-type_DH"/>
</dbReference>
<organism evidence="8 9">
    <name type="scientific">Luteolibacter algae</name>
    <dbReference type="NCBI Taxonomy" id="454151"/>
    <lineage>
        <taxon>Bacteria</taxon>
        <taxon>Pseudomonadati</taxon>
        <taxon>Verrucomicrobiota</taxon>
        <taxon>Verrucomicrobiia</taxon>
        <taxon>Verrucomicrobiales</taxon>
        <taxon>Verrucomicrobiaceae</taxon>
        <taxon>Luteolibacter</taxon>
    </lineage>
</organism>
<evidence type="ECO:0000256" key="5">
    <source>
        <dbReference type="SAM" id="MobiDB-lite"/>
    </source>
</evidence>
<dbReference type="PANTHER" id="PTHR35008">
    <property type="entry name" value="BLL4482 PROTEIN-RELATED"/>
    <property type="match status" value="1"/>
</dbReference>
<evidence type="ECO:0000313" key="8">
    <source>
        <dbReference type="EMBL" id="MFD2258008.1"/>
    </source>
</evidence>
<gene>
    <name evidence="8" type="ORF">ACFSSA_15110</name>
</gene>
<sequence>MDPTRDNPLIRIKAFFDGLGIFTFFALLLALIFGFGAAFGIFRKGQEPEDAAGKIRYEIKTEVDEAQAAVISPEQIEAVIPTAAKALIASKPAAVEKPEQIVPGSETARKLEEAPGPDLSNIDAPAEDEDAPIDPAQMEIGKAQFLVCGACHGQNGEGTAAAPPLAGSEWVTGPVSNLILIQLRGLKGPITVKGQQYEFPAGMTPMAYQTDEQIAGVLTYIRNSFGNKGSAVKPEQVASLRGEVGKPQVTAEELTQP</sequence>
<dbReference type="Gene3D" id="1.10.760.10">
    <property type="entry name" value="Cytochrome c-like domain"/>
    <property type="match status" value="1"/>
</dbReference>
<dbReference type="Pfam" id="PF00034">
    <property type="entry name" value="Cytochrom_C"/>
    <property type="match status" value="1"/>
</dbReference>
<evidence type="ECO:0000256" key="2">
    <source>
        <dbReference type="ARBA" id="ARBA00022723"/>
    </source>
</evidence>
<dbReference type="InterPro" id="IPR009056">
    <property type="entry name" value="Cyt_c-like_dom"/>
</dbReference>
<keyword evidence="6" id="KW-0812">Transmembrane</keyword>
<evidence type="ECO:0000256" key="1">
    <source>
        <dbReference type="ARBA" id="ARBA00022617"/>
    </source>
</evidence>
<reference evidence="9" key="1">
    <citation type="journal article" date="2019" name="Int. J. Syst. Evol. Microbiol.">
        <title>The Global Catalogue of Microorganisms (GCM) 10K type strain sequencing project: providing services to taxonomists for standard genome sequencing and annotation.</title>
        <authorList>
            <consortium name="The Broad Institute Genomics Platform"/>
            <consortium name="The Broad Institute Genome Sequencing Center for Infectious Disease"/>
            <person name="Wu L."/>
            <person name="Ma J."/>
        </authorList>
    </citation>
    <scope>NUCLEOTIDE SEQUENCE [LARGE SCALE GENOMIC DNA]</scope>
    <source>
        <strain evidence="9">CGMCC 4.7106</strain>
    </source>
</reference>
<dbReference type="PANTHER" id="PTHR35008:SF8">
    <property type="entry name" value="ALCOHOL DEHYDROGENASE CYTOCHROME C SUBUNIT"/>
    <property type="match status" value="1"/>
</dbReference>
<evidence type="ECO:0000313" key="9">
    <source>
        <dbReference type="Proteomes" id="UP001597375"/>
    </source>
</evidence>
<evidence type="ECO:0000256" key="6">
    <source>
        <dbReference type="SAM" id="Phobius"/>
    </source>
</evidence>
<keyword evidence="6" id="KW-1133">Transmembrane helix</keyword>
<feature type="region of interest" description="Disordered" evidence="5">
    <location>
        <begin position="103"/>
        <end position="123"/>
    </location>
</feature>
<accession>A0ABW5DAB5</accession>
<feature type="domain" description="Cytochrome c" evidence="7">
    <location>
        <begin position="136"/>
        <end position="225"/>
    </location>
</feature>
<keyword evidence="6" id="KW-0472">Membrane</keyword>